<gene>
    <name evidence="2" type="ORF">QBC38DRAFT_45785</name>
</gene>
<evidence type="ECO:0000256" key="1">
    <source>
        <dbReference type="SAM" id="MobiDB-lite"/>
    </source>
</evidence>
<evidence type="ECO:0000313" key="3">
    <source>
        <dbReference type="Proteomes" id="UP001301958"/>
    </source>
</evidence>
<proteinExistence type="predicted"/>
<protein>
    <recommendedName>
        <fullName evidence="4">BTB domain-containing protein</fullName>
    </recommendedName>
</protein>
<dbReference type="EMBL" id="MU865422">
    <property type="protein sequence ID" value="KAK4223583.1"/>
    <property type="molecule type" value="Genomic_DNA"/>
</dbReference>
<comment type="caution">
    <text evidence="2">The sequence shown here is derived from an EMBL/GenBank/DDBJ whole genome shotgun (WGS) entry which is preliminary data.</text>
</comment>
<name>A0AAN7BHX1_9PEZI</name>
<evidence type="ECO:0008006" key="4">
    <source>
        <dbReference type="Google" id="ProtNLM"/>
    </source>
</evidence>
<evidence type="ECO:0000313" key="2">
    <source>
        <dbReference type="EMBL" id="KAK4223583.1"/>
    </source>
</evidence>
<reference evidence="2" key="2">
    <citation type="submission" date="2023-05" db="EMBL/GenBank/DDBJ databases">
        <authorList>
            <consortium name="Lawrence Berkeley National Laboratory"/>
            <person name="Steindorff A."/>
            <person name="Hensen N."/>
            <person name="Bonometti L."/>
            <person name="Westerberg I."/>
            <person name="Brannstrom I.O."/>
            <person name="Guillou S."/>
            <person name="Cros-Aarteil S."/>
            <person name="Calhoun S."/>
            <person name="Haridas S."/>
            <person name="Kuo A."/>
            <person name="Mondo S."/>
            <person name="Pangilinan J."/>
            <person name="Riley R."/>
            <person name="Labutti K."/>
            <person name="Andreopoulos B."/>
            <person name="Lipzen A."/>
            <person name="Chen C."/>
            <person name="Yanf M."/>
            <person name="Daum C."/>
            <person name="Ng V."/>
            <person name="Clum A."/>
            <person name="Ohm R."/>
            <person name="Martin F."/>
            <person name="Silar P."/>
            <person name="Natvig D."/>
            <person name="Lalanne C."/>
            <person name="Gautier V."/>
            <person name="Ament-Velasquez S.L."/>
            <person name="Kruys A."/>
            <person name="Hutchinson M.I."/>
            <person name="Powell A.J."/>
            <person name="Barry K."/>
            <person name="Miller A.N."/>
            <person name="Grigoriev I.V."/>
            <person name="Debuchy R."/>
            <person name="Gladieux P."/>
            <person name="Thoren M.H."/>
            <person name="Johannesson H."/>
        </authorList>
    </citation>
    <scope>NUCLEOTIDE SEQUENCE</scope>
    <source>
        <strain evidence="2">CBS 990.96</strain>
    </source>
</reference>
<reference evidence="2" key="1">
    <citation type="journal article" date="2023" name="Mol. Phylogenet. Evol.">
        <title>Genome-scale phylogeny and comparative genomics of the fungal order Sordariales.</title>
        <authorList>
            <person name="Hensen N."/>
            <person name="Bonometti L."/>
            <person name="Westerberg I."/>
            <person name="Brannstrom I.O."/>
            <person name="Guillou S."/>
            <person name="Cros-Aarteil S."/>
            <person name="Calhoun S."/>
            <person name="Haridas S."/>
            <person name="Kuo A."/>
            <person name="Mondo S."/>
            <person name="Pangilinan J."/>
            <person name="Riley R."/>
            <person name="LaButti K."/>
            <person name="Andreopoulos B."/>
            <person name="Lipzen A."/>
            <person name="Chen C."/>
            <person name="Yan M."/>
            <person name="Daum C."/>
            <person name="Ng V."/>
            <person name="Clum A."/>
            <person name="Steindorff A."/>
            <person name="Ohm R.A."/>
            <person name="Martin F."/>
            <person name="Silar P."/>
            <person name="Natvig D.O."/>
            <person name="Lalanne C."/>
            <person name="Gautier V."/>
            <person name="Ament-Velasquez S.L."/>
            <person name="Kruys A."/>
            <person name="Hutchinson M.I."/>
            <person name="Powell A.J."/>
            <person name="Barry K."/>
            <person name="Miller A.N."/>
            <person name="Grigoriev I.V."/>
            <person name="Debuchy R."/>
            <person name="Gladieux P."/>
            <person name="Hiltunen Thoren M."/>
            <person name="Johannesson H."/>
        </authorList>
    </citation>
    <scope>NUCLEOTIDE SEQUENCE</scope>
    <source>
        <strain evidence="2">CBS 990.96</strain>
    </source>
</reference>
<feature type="region of interest" description="Disordered" evidence="1">
    <location>
        <begin position="322"/>
        <end position="354"/>
    </location>
</feature>
<keyword evidence="3" id="KW-1185">Reference proteome</keyword>
<organism evidence="2 3">
    <name type="scientific">Podospora fimiseda</name>
    <dbReference type="NCBI Taxonomy" id="252190"/>
    <lineage>
        <taxon>Eukaryota</taxon>
        <taxon>Fungi</taxon>
        <taxon>Dikarya</taxon>
        <taxon>Ascomycota</taxon>
        <taxon>Pezizomycotina</taxon>
        <taxon>Sordariomycetes</taxon>
        <taxon>Sordariomycetidae</taxon>
        <taxon>Sordariales</taxon>
        <taxon>Podosporaceae</taxon>
        <taxon>Podospora</taxon>
    </lineage>
</organism>
<sequence length="399" mass="43724">MSDSLHVVVVVSPFANLASLYEVDPDADTLLIVPPSNQKFAPWDVNTPHQQVNGIVNSTAAAPPASRPGLRIKVSSKHLALSSKIFKNKLQFGASKAVKQSDGRIHLQLAEGFDPKAVSIVLNAIHGKGSKIPKTVDLDTLAQIAVFVDRFQLFDALEVYGDRWISKLEDNLPNVYGRDLVLWIYVSHVFRNSEVLKTVSRTAVAGSDGPIKTLGLPIREKIIRDIDTQRQALVSEAITILHNTLDKLTSGSADCTKYHCDSFLLGELIKTLRTSRLVWPRPEKPFNGFSFQAIVRAVSATFQSQGRGLAVNGDLWSYPGVTNGSRDKLNGNNSNGRSRVGGKGPITPEASPEPVARGGYFETHSCEARKLVWRLDDLDALEDKVEGLDLEGTLGYRNY</sequence>
<dbReference type="AlphaFoldDB" id="A0AAN7BHX1"/>
<accession>A0AAN7BHX1</accession>
<dbReference type="Proteomes" id="UP001301958">
    <property type="component" value="Unassembled WGS sequence"/>
</dbReference>